<dbReference type="Pfam" id="PF00561">
    <property type="entry name" value="Abhydrolase_1"/>
    <property type="match status" value="1"/>
</dbReference>
<dbReference type="GO" id="GO:0004601">
    <property type="term" value="F:peroxidase activity"/>
    <property type="evidence" value="ECO:0007669"/>
    <property type="project" value="UniProtKB-KW"/>
</dbReference>
<dbReference type="InterPro" id="IPR050266">
    <property type="entry name" value="AB_hydrolase_sf"/>
</dbReference>
<dbReference type="EMBL" id="DF968078">
    <property type="protein sequence ID" value="GAP03657.1"/>
    <property type="molecule type" value="Genomic_DNA"/>
</dbReference>
<name>A0A3F3H0K3_9LACO</name>
<dbReference type="InterPro" id="IPR000073">
    <property type="entry name" value="AB_hydrolase_1"/>
</dbReference>
<dbReference type="PANTHER" id="PTHR43798">
    <property type="entry name" value="MONOACYLGLYCEROL LIPASE"/>
    <property type="match status" value="1"/>
</dbReference>
<dbReference type="Gene3D" id="3.40.50.1820">
    <property type="entry name" value="alpha/beta hydrolase"/>
    <property type="match status" value="1"/>
</dbReference>
<dbReference type="PRINTS" id="PR00412">
    <property type="entry name" value="EPOXHYDRLASE"/>
</dbReference>
<dbReference type="PANTHER" id="PTHR43798:SF20">
    <property type="entry name" value="2-SUCCINYL-6-HYDROXY-2,4-CYCLOHEXADIENE-1-CARBOXYLATE SYNTHASE-RELATED"/>
    <property type="match status" value="1"/>
</dbReference>
<dbReference type="InterPro" id="IPR029058">
    <property type="entry name" value="AB_hydrolase_fold"/>
</dbReference>
<dbReference type="AlphaFoldDB" id="A0A3F3H0K3"/>
<keyword evidence="2" id="KW-0560">Oxidoreductase</keyword>
<keyword evidence="2" id="KW-0575">Peroxidase</keyword>
<accession>A0A3F3H0K3</accession>
<protein>
    <submittedName>
        <fullName evidence="2">Halo peroxidase</fullName>
    </submittedName>
</protein>
<dbReference type="STRING" id="709323.GCA_001047135_00202"/>
<dbReference type="InterPro" id="IPR000639">
    <property type="entry name" value="Epox_hydrolase-like"/>
</dbReference>
<dbReference type="SUPFAM" id="SSF53474">
    <property type="entry name" value="alpha/beta-Hydrolases"/>
    <property type="match status" value="1"/>
</dbReference>
<sequence>MGMAFFTTSDGVRINYTDRAGDGPVAVLLSGFSGIQAEWSYQIPGLEARGYRVVTMDWRSHGQSERTTKNLRVSRLAADLHELFELLKIDEITLVGHSMGGSVIWAYLSLFGQEKLKQLVIVDESPKLLNEGNWTAGIRNLTWSTFGTVSKTFIKQHLTAVPVAPEFKALLKEDKVKNPFDFDLAYPLMKNHLLEDWRQDLADCTLKTLFVAGGASPLCKIGYYHEFENLLNQNSSLKVIQKAGHLPHLEIPEEFNQVFFEFIY</sequence>
<evidence type="ECO:0000259" key="1">
    <source>
        <dbReference type="Pfam" id="PF00561"/>
    </source>
</evidence>
<dbReference type="GO" id="GO:0016020">
    <property type="term" value="C:membrane"/>
    <property type="evidence" value="ECO:0007669"/>
    <property type="project" value="TreeGrafter"/>
</dbReference>
<dbReference type="Proteomes" id="UP000064514">
    <property type="component" value="Unassembled WGS sequence"/>
</dbReference>
<reference evidence="2" key="1">
    <citation type="journal article" date="2015" name="BMC Genomics">
        <title>Comparative genomics of Fructobacillus spp. and Leuconostoc spp. reveals niche-specific evolution of Fructobacillus spp.</title>
        <authorList>
            <person name="Endo A."/>
            <person name="Tanizawa Y."/>
            <person name="Tanaka N."/>
            <person name="Maeno S."/>
            <person name="Kumar H."/>
            <person name="Shiwa Y."/>
            <person name="Okada S."/>
            <person name="Yoshikawa H."/>
            <person name="Dicks L."/>
            <person name="Nakagawa J."/>
            <person name="Arita M."/>
        </authorList>
    </citation>
    <scope>NUCLEOTIDE SEQUENCE [LARGE SCALE GENOMIC DNA]</scope>
    <source>
        <strain evidence="2">F214-1</strain>
    </source>
</reference>
<proteinExistence type="predicted"/>
<evidence type="ECO:0000313" key="2">
    <source>
        <dbReference type="EMBL" id="GAP03657.1"/>
    </source>
</evidence>
<feature type="domain" description="AB hydrolase-1" evidence="1">
    <location>
        <begin position="27"/>
        <end position="250"/>
    </location>
</feature>
<gene>
    <name evidence="2" type="ORF">FTRO_0012020</name>
</gene>
<organism evidence="2">
    <name type="scientific">Fructobacillus tropaeoli</name>
    <dbReference type="NCBI Taxonomy" id="709323"/>
    <lineage>
        <taxon>Bacteria</taxon>
        <taxon>Bacillati</taxon>
        <taxon>Bacillota</taxon>
        <taxon>Bacilli</taxon>
        <taxon>Lactobacillales</taxon>
        <taxon>Lactobacillaceae</taxon>
        <taxon>Fructobacillus</taxon>
    </lineage>
</organism>